<dbReference type="InterPro" id="IPR036526">
    <property type="entry name" value="C-N_Hydrolase_sf"/>
</dbReference>
<gene>
    <name evidence="2" type="ORF">JCM21142_1712</name>
</gene>
<sequence length="265" mass="29888">MKLLAVSSYSEVGDVRRNVLDTIQWIEKAQANGVDFVLFPELNLSGYTKDREVIDEVLAQKEAIFQDLKNISKQVSLAFAIGFPEKEGTFYYISHFLFSDGAVVGVHRKTHLGPTEKECYSEGNEMNVYAVGQIKIGFQLCYETHFPEISSIQSRKGAHVLAMPFASPRENAVDKLARFKRFLPARAYDNSCFVMACNLGMSMKGESGGVRLALIINPKGELIGQETDGSSMVTISLEEIERIHQTKMGHFNHWKRTDLLRSYYE</sequence>
<dbReference type="Pfam" id="PF00795">
    <property type="entry name" value="CN_hydrolase"/>
    <property type="match status" value="1"/>
</dbReference>
<dbReference type="Gene3D" id="3.60.110.10">
    <property type="entry name" value="Carbon-nitrogen hydrolase"/>
    <property type="match status" value="1"/>
</dbReference>
<name>W7YHR1_9BACT</name>
<protein>
    <submittedName>
        <fullName evidence="2">(R)-stereoselective amidase</fullName>
    </submittedName>
</protein>
<dbReference type="OrthoDB" id="9811121at2"/>
<dbReference type="PANTHER" id="PTHR23088:SF27">
    <property type="entry name" value="DEAMINATED GLUTATHIONE AMIDASE"/>
    <property type="match status" value="1"/>
</dbReference>
<dbReference type="PROSITE" id="PS50263">
    <property type="entry name" value="CN_HYDROLASE"/>
    <property type="match status" value="1"/>
</dbReference>
<keyword evidence="3" id="KW-1185">Reference proteome</keyword>
<reference evidence="2 3" key="1">
    <citation type="journal article" date="2014" name="Genome Announc.">
        <title>Draft Genome Sequence of Cytophaga fermentans JCM 21142T, a Facultative Anaerobe Isolated from Marine Mud.</title>
        <authorList>
            <person name="Starns D."/>
            <person name="Oshima K."/>
            <person name="Suda W."/>
            <person name="Iino T."/>
            <person name="Yuki M."/>
            <person name="Inoue J."/>
            <person name="Kitamura K."/>
            <person name="Iida T."/>
            <person name="Darby A."/>
            <person name="Hattori M."/>
            <person name="Ohkuma M."/>
        </authorList>
    </citation>
    <scope>NUCLEOTIDE SEQUENCE [LARGE SCALE GENOMIC DNA]</scope>
    <source>
        <strain evidence="2 3">JCM 21142</strain>
    </source>
</reference>
<dbReference type="EMBL" id="BAMD01000005">
    <property type="protein sequence ID" value="GAF02084.1"/>
    <property type="molecule type" value="Genomic_DNA"/>
</dbReference>
<feature type="domain" description="CN hydrolase" evidence="1">
    <location>
        <begin position="1"/>
        <end position="242"/>
    </location>
</feature>
<evidence type="ECO:0000313" key="3">
    <source>
        <dbReference type="Proteomes" id="UP000019402"/>
    </source>
</evidence>
<comment type="caution">
    <text evidence="2">The sequence shown here is derived from an EMBL/GenBank/DDBJ whole genome shotgun (WGS) entry which is preliminary data.</text>
</comment>
<dbReference type="Proteomes" id="UP000019402">
    <property type="component" value="Unassembled WGS sequence"/>
</dbReference>
<dbReference type="AlphaFoldDB" id="W7YHR1"/>
<organism evidence="2 3">
    <name type="scientific">Saccharicrinis fermentans DSM 9555 = JCM 21142</name>
    <dbReference type="NCBI Taxonomy" id="869213"/>
    <lineage>
        <taxon>Bacteria</taxon>
        <taxon>Pseudomonadati</taxon>
        <taxon>Bacteroidota</taxon>
        <taxon>Bacteroidia</taxon>
        <taxon>Marinilabiliales</taxon>
        <taxon>Marinilabiliaceae</taxon>
        <taxon>Saccharicrinis</taxon>
    </lineage>
</organism>
<dbReference type="RefSeq" id="WP_027473462.1">
    <property type="nucleotide sequence ID" value="NZ_BAMD01000005.1"/>
</dbReference>
<accession>W7YHR1</accession>
<proteinExistence type="predicted"/>
<dbReference type="SUPFAM" id="SSF56317">
    <property type="entry name" value="Carbon-nitrogen hydrolase"/>
    <property type="match status" value="1"/>
</dbReference>
<evidence type="ECO:0000313" key="2">
    <source>
        <dbReference type="EMBL" id="GAF02084.1"/>
    </source>
</evidence>
<dbReference type="InterPro" id="IPR003010">
    <property type="entry name" value="C-N_Hydrolase"/>
</dbReference>
<evidence type="ECO:0000259" key="1">
    <source>
        <dbReference type="PROSITE" id="PS50263"/>
    </source>
</evidence>
<dbReference type="STRING" id="869213.GCA_000517085_04182"/>
<dbReference type="eggNOG" id="COG0388">
    <property type="taxonomic scope" value="Bacteria"/>
</dbReference>
<dbReference type="PANTHER" id="PTHR23088">
    <property type="entry name" value="NITRILASE-RELATED"/>
    <property type="match status" value="1"/>
</dbReference>